<keyword evidence="6" id="KW-0521">NADP</keyword>
<evidence type="ECO:0000313" key="15">
    <source>
        <dbReference type="Proteomes" id="UP001165090"/>
    </source>
</evidence>
<keyword evidence="3" id="KW-1003">Cell membrane</keyword>
<comment type="catalytic activity">
    <reaction evidence="11">
        <text>NAD(+) + NADPH + H(+)(in) = NADH + NADP(+) + H(+)(out)</text>
        <dbReference type="Rhea" id="RHEA:47992"/>
        <dbReference type="ChEBI" id="CHEBI:15378"/>
        <dbReference type="ChEBI" id="CHEBI:57540"/>
        <dbReference type="ChEBI" id="CHEBI:57783"/>
        <dbReference type="ChEBI" id="CHEBI:57945"/>
        <dbReference type="ChEBI" id="CHEBI:58349"/>
        <dbReference type="EC" id="7.1.1.1"/>
    </reaction>
</comment>
<keyword evidence="15" id="KW-1185">Reference proteome</keyword>
<keyword evidence="10" id="KW-0472">Membrane</keyword>
<dbReference type="Proteomes" id="UP001165090">
    <property type="component" value="Unassembled WGS sequence"/>
</dbReference>
<feature type="non-terminal residue" evidence="14">
    <location>
        <position position="106"/>
    </location>
</feature>
<sequence length="106" mass="10966">SLVLEDGELRWPPPPGVIPAANTKTSVDKDTKKETGPLDLYEPTKQNAITTSAAIAGTLLVGAASPNAAFSSMLTKFGLASICGYQTVWGVVPALHSPLMSVTNAV</sequence>
<evidence type="ECO:0000256" key="5">
    <source>
        <dbReference type="ARBA" id="ARBA00022692"/>
    </source>
</evidence>
<keyword evidence="8" id="KW-1133">Transmembrane helix</keyword>
<comment type="subcellular location">
    <subcellularLocation>
        <location evidence="1">Cell inner membrane</location>
        <topology evidence="1">Multi-pass membrane protein</topology>
    </subcellularLocation>
</comment>
<evidence type="ECO:0000259" key="13">
    <source>
        <dbReference type="Pfam" id="PF12769"/>
    </source>
</evidence>
<keyword evidence="5" id="KW-0812">Transmembrane</keyword>
<evidence type="ECO:0000256" key="6">
    <source>
        <dbReference type="ARBA" id="ARBA00022857"/>
    </source>
</evidence>
<dbReference type="PANTHER" id="PTHR10160">
    <property type="entry name" value="NAD(P) TRANSHYDROGENASE"/>
    <property type="match status" value="1"/>
</dbReference>
<feature type="compositionally biased region" description="Basic and acidic residues" evidence="12">
    <location>
        <begin position="26"/>
        <end position="36"/>
    </location>
</feature>
<keyword evidence="7" id="KW-1278">Translocase</keyword>
<feature type="region of interest" description="Disordered" evidence="12">
    <location>
        <begin position="13"/>
        <end position="39"/>
    </location>
</feature>
<evidence type="ECO:0000256" key="1">
    <source>
        <dbReference type="ARBA" id="ARBA00004429"/>
    </source>
</evidence>
<name>A0ABQ5RSW3_9CHLO</name>
<evidence type="ECO:0000256" key="11">
    <source>
        <dbReference type="ARBA" id="ARBA00048202"/>
    </source>
</evidence>
<evidence type="ECO:0000256" key="2">
    <source>
        <dbReference type="ARBA" id="ARBA00012943"/>
    </source>
</evidence>
<accession>A0ABQ5RSW3</accession>
<comment type="caution">
    <text evidence="14">The sequence shown here is derived from an EMBL/GenBank/DDBJ whole genome shotgun (WGS) entry which is preliminary data.</text>
</comment>
<evidence type="ECO:0000256" key="12">
    <source>
        <dbReference type="SAM" id="MobiDB-lite"/>
    </source>
</evidence>
<dbReference type="EC" id="7.1.1.1" evidence="2"/>
<keyword evidence="4" id="KW-0997">Cell inner membrane</keyword>
<dbReference type="Pfam" id="PF12769">
    <property type="entry name" value="PNTB_4TM"/>
    <property type="match status" value="1"/>
</dbReference>
<reference evidence="14 15" key="1">
    <citation type="journal article" date="2023" name="IScience">
        <title>Expanded male sex-determining region conserved during the evolution of homothallism in the green alga Volvox.</title>
        <authorList>
            <person name="Yamamoto K."/>
            <person name="Matsuzaki R."/>
            <person name="Mahakham W."/>
            <person name="Heman W."/>
            <person name="Sekimoto H."/>
            <person name="Kawachi M."/>
            <person name="Minakuchi Y."/>
            <person name="Toyoda A."/>
            <person name="Nozaki H."/>
        </authorList>
    </citation>
    <scope>NUCLEOTIDE SEQUENCE [LARGE SCALE GENOMIC DNA]</scope>
    <source>
        <strain evidence="14 15">NIES-4468</strain>
    </source>
</reference>
<evidence type="ECO:0000256" key="8">
    <source>
        <dbReference type="ARBA" id="ARBA00022989"/>
    </source>
</evidence>
<dbReference type="PANTHER" id="PTHR10160:SF19">
    <property type="entry name" value="PROTON-TRANSLOCATING NAD(P)(+) TRANSHYDROGENASE"/>
    <property type="match status" value="1"/>
</dbReference>
<evidence type="ECO:0000256" key="7">
    <source>
        <dbReference type="ARBA" id="ARBA00022967"/>
    </source>
</evidence>
<evidence type="ECO:0000256" key="3">
    <source>
        <dbReference type="ARBA" id="ARBA00022475"/>
    </source>
</evidence>
<dbReference type="EMBL" id="BSDZ01000008">
    <property type="protein sequence ID" value="GLI60328.1"/>
    <property type="molecule type" value="Genomic_DNA"/>
</dbReference>
<proteinExistence type="predicted"/>
<evidence type="ECO:0000256" key="4">
    <source>
        <dbReference type="ARBA" id="ARBA00022519"/>
    </source>
</evidence>
<keyword evidence="9" id="KW-0520">NAD</keyword>
<feature type="domain" description="NAD(P) transhydrogenase alpha subunit C-terminal" evidence="13">
    <location>
        <begin position="73"/>
        <end position="106"/>
    </location>
</feature>
<evidence type="ECO:0000313" key="14">
    <source>
        <dbReference type="EMBL" id="GLI60328.1"/>
    </source>
</evidence>
<evidence type="ECO:0000256" key="9">
    <source>
        <dbReference type="ARBA" id="ARBA00023027"/>
    </source>
</evidence>
<organism evidence="14 15">
    <name type="scientific">Volvox africanus</name>
    <dbReference type="NCBI Taxonomy" id="51714"/>
    <lineage>
        <taxon>Eukaryota</taxon>
        <taxon>Viridiplantae</taxon>
        <taxon>Chlorophyta</taxon>
        <taxon>core chlorophytes</taxon>
        <taxon>Chlorophyceae</taxon>
        <taxon>CS clade</taxon>
        <taxon>Chlamydomonadales</taxon>
        <taxon>Volvocaceae</taxon>
        <taxon>Volvox</taxon>
    </lineage>
</organism>
<gene>
    <name evidence="14" type="ORF">VaNZ11_002446</name>
</gene>
<evidence type="ECO:0000256" key="10">
    <source>
        <dbReference type="ARBA" id="ARBA00023136"/>
    </source>
</evidence>
<feature type="non-terminal residue" evidence="14">
    <location>
        <position position="1"/>
    </location>
</feature>
<protein>
    <recommendedName>
        <fullName evidence="2">proton-translocating NAD(P)(+) transhydrogenase</fullName>
        <ecNumber evidence="2">7.1.1.1</ecNumber>
    </recommendedName>
</protein>
<dbReference type="InterPro" id="IPR024605">
    <property type="entry name" value="NADP_transhyd_a_C"/>
</dbReference>